<reference evidence="1 2" key="1">
    <citation type="submission" date="2018-02" db="EMBL/GenBank/DDBJ databases">
        <title>The genomes of Aspergillus section Nigri reveals drivers in fungal speciation.</title>
        <authorList>
            <consortium name="DOE Joint Genome Institute"/>
            <person name="Vesth T.C."/>
            <person name="Nybo J."/>
            <person name="Theobald S."/>
            <person name="Brandl J."/>
            <person name="Frisvad J.C."/>
            <person name="Nielsen K.F."/>
            <person name="Lyhne E.K."/>
            <person name="Kogle M.E."/>
            <person name="Kuo A."/>
            <person name="Riley R."/>
            <person name="Clum A."/>
            <person name="Nolan M."/>
            <person name="Lipzen A."/>
            <person name="Salamov A."/>
            <person name="Henrissat B."/>
            <person name="Wiebenga A."/>
            <person name="De vries R.P."/>
            <person name="Grigoriev I.V."/>
            <person name="Mortensen U.H."/>
            <person name="Andersen M.R."/>
            <person name="Baker S.E."/>
        </authorList>
    </citation>
    <scope>NUCLEOTIDE SEQUENCE [LARGE SCALE GENOMIC DNA]</scope>
    <source>
        <strain evidence="1 2">CBS 112811</strain>
    </source>
</reference>
<name>A0A8G1VJM0_9EURO</name>
<gene>
    <name evidence="1" type="ORF">BO85DRAFT_101921</name>
</gene>
<accession>A0A8G1VJM0</accession>
<organism evidence="1 2">
    <name type="scientific">Aspergillus piperis CBS 112811</name>
    <dbReference type="NCBI Taxonomy" id="1448313"/>
    <lineage>
        <taxon>Eukaryota</taxon>
        <taxon>Fungi</taxon>
        <taxon>Dikarya</taxon>
        <taxon>Ascomycota</taxon>
        <taxon>Pezizomycotina</taxon>
        <taxon>Eurotiomycetes</taxon>
        <taxon>Eurotiomycetidae</taxon>
        <taxon>Eurotiales</taxon>
        <taxon>Aspergillaceae</taxon>
        <taxon>Aspergillus</taxon>
        <taxon>Aspergillus subgen. Circumdati</taxon>
    </lineage>
</organism>
<protein>
    <submittedName>
        <fullName evidence="1">Uncharacterized protein</fullName>
    </submittedName>
</protein>
<evidence type="ECO:0000313" key="2">
    <source>
        <dbReference type="Proteomes" id="UP000249526"/>
    </source>
</evidence>
<keyword evidence="2" id="KW-1185">Reference proteome</keyword>
<sequence length="70" mass="8122">MVWWQYVVVAAVAFRAPSDDRRGLLHDMRFSTWGEVKLRELVCSSEKRCLVPPICPGRRFNNNPKERCSG</sequence>
<dbReference type="RefSeq" id="XP_025512752.1">
    <property type="nucleotide sequence ID" value="XM_025653781.1"/>
</dbReference>
<dbReference type="AlphaFoldDB" id="A0A8G1VJM0"/>
<evidence type="ECO:0000313" key="1">
    <source>
        <dbReference type="EMBL" id="RAH54830.1"/>
    </source>
</evidence>
<dbReference type="GeneID" id="37157183"/>
<proteinExistence type="predicted"/>
<dbReference type="EMBL" id="KZ825071">
    <property type="protein sequence ID" value="RAH54830.1"/>
    <property type="molecule type" value="Genomic_DNA"/>
</dbReference>
<dbReference type="Proteomes" id="UP000249526">
    <property type="component" value="Unassembled WGS sequence"/>
</dbReference>